<name>A0A8J2SEZ2_9STRA</name>
<evidence type="ECO:0000256" key="1">
    <source>
        <dbReference type="SAM" id="MobiDB-lite"/>
    </source>
</evidence>
<keyword evidence="3" id="KW-1185">Reference proteome</keyword>
<evidence type="ECO:0000313" key="3">
    <source>
        <dbReference type="Proteomes" id="UP000789595"/>
    </source>
</evidence>
<accession>A0A8J2SEZ2</accession>
<reference evidence="2" key="1">
    <citation type="submission" date="2021-11" db="EMBL/GenBank/DDBJ databases">
        <authorList>
            <consortium name="Genoscope - CEA"/>
            <person name="William W."/>
        </authorList>
    </citation>
    <scope>NUCLEOTIDE SEQUENCE</scope>
</reference>
<organism evidence="2 3">
    <name type="scientific">Pelagomonas calceolata</name>
    <dbReference type="NCBI Taxonomy" id="35677"/>
    <lineage>
        <taxon>Eukaryota</taxon>
        <taxon>Sar</taxon>
        <taxon>Stramenopiles</taxon>
        <taxon>Ochrophyta</taxon>
        <taxon>Pelagophyceae</taxon>
        <taxon>Pelagomonadales</taxon>
        <taxon>Pelagomonadaceae</taxon>
        <taxon>Pelagomonas</taxon>
    </lineage>
</organism>
<feature type="region of interest" description="Disordered" evidence="1">
    <location>
        <begin position="224"/>
        <end position="243"/>
    </location>
</feature>
<proteinExistence type="predicted"/>
<evidence type="ECO:0000313" key="2">
    <source>
        <dbReference type="EMBL" id="CAH0368598.1"/>
    </source>
</evidence>
<sequence length="276" mass="30112">MTMAYAGLARVFDTDVTPLILDFLSAAEAFDGDLVATSRGFAVDVQQALRSRACRHHVYYVQLQLAERFMAAAGTRAQREAMSYALGAAEIPIPAAMDRALSAEIRTSSADPTHLEELSACFLRLPDFTRDLCLRLVLAAHETGSVALALKARVCISRMRGNYDYYSDDSRLSAFLAPGGPLAAARNQAGAAREYCREVWPEADTPPGDDWPPARTDWRRVDDGLAPGGRTSAKMQRADRGGPVRNSVLIPAQVIASGSRERPRRTPRRSGVLCCR</sequence>
<gene>
    <name evidence="2" type="ORF">PECAL_2P16690</name>
</gene>
<dbReference type="EMBL" id="CAKKNE010000002">
    <property type="protein sequence ID" value="CAH0368598.1"/>
    <property type="molecule type" value="Genomic_DNA"/>
</dbReference>
<comment type="caution">
    <text evidence="2">The sequence shown here is derived from an EMBL/GenBank/DDBJ whole genome shotgun (WGS) entry which is preliminary data.</text>
</comment>
<protein>
    <submittedName>
        <fullName evidence="2">Uncharacterized protein</fullName>
    </submittedName>
</protein>
<dbReference type="Proteomes" id="UP000789595">
    <property type="component" value="Unassembled WGS sequence"/>
</dbReference>
<dbReference type="AlphaFoldDB" id="A0A8J2SEZ2"/>
<feature type="region of interest" description="Disordered" evidence="1">
    <location>
        <begin position="256"/>
        <end position="276"/>
    </location>
</feature>